<gene>
    <name evidence="1" type="ORF">B1B_19615</name>
</gene>
<accession>T0XZU0</accession>
<name>T0XZU0_9ZZZZ</name>
<sequence>SIGGQLNMIKDEYKKRAFMPLLSYYRNALEKIGVDVELGSKYSGQGIYCLPLIQYPEIPDNASVVESNIYAHHDDFLSIADSRKLTIGSRSLSSLDRARKKEYMRIAASKGIEFVEHADFSFSLIVKDQYDIGQSMQAGRTKVSMYIAEHRSDFL</sequence>
<reference evidence="1" key="1">
    <citation type="submission" date="2013-08" db="EMBL/GenBank/DDBJ databases">
        <authorList>
            <person name="Mendez C."/>
            <person name="Richter M."/>
            <person name="Ferrer M."/>
            <person name="Sanchez J."/>
        </authorList>
    </citation>
    <scope>NUCLEOTIDE SEQUENCE</scope>
</reference>
<dbReference type="AlphaFoldDB" id="T0XZU0"/>
<comment type="caution">
    <text evidence="1">The sequence shown here is derived from an EMBL/GenBank/DDBJ whole genome shotgun (WGS) entry which is preliminary data.</text>
</comment>
<protein>
    <submittedName>
        <fullName evidence="1">NADH:flavin oxidoreductase/NADH oxidase</fullName>
    </submittedName>
</protein>
<proteinExistence type="predicted"/>
<dbReference type="EMBL" id="AUZY01013183">
    <property type="protein sequence ID" value="EQD26283.1"/>
    <property type="molecule type" value="Genomic_DNA"/>
</dbReference>
<feature type="non-terminal residue" evidence="1">
    <location>
        <position position="1"/>
    </location>
</feature>
<evidence type="ECO:0000313" key="1">
    <source>
        <dbReference type="EMBL" id="EQD26283.1"/>
    </source>
</evidence>
<reference evidence="1" key="2">
    <citation type="journal article" date="2014" name="ISME J.">
        <title>Microbial stratification in low pH oxic and suboxic macroscopic growths along an acid mine drainage.</title>
        <authorList>
            <person name="Mendez-Garcia C."/>
            <person name="Mesa V."/>
            <person name="Sprenger R.R."/>
            <person name="Richter M."/>
            <person name="Diez M.S."/>
            <person name="Solano J."/>
            <person name="Bargiela R."/>
            <person name="Golyshina O.V."/>
            <person name="Manteca A."/>
            <person name="Ramos J.L."/>
            <person name="Gallego J.R."/>
            <person name="Llorente I."/>
            <person name="Martins Dos Santos V.A."/>
            <person name="Jensen O.N."/>
            <person name="Pelaez A.I."/>
            <person name="Sanchez J."/>
            <person name="Ferrer M."/>
        </authorList>
    </citation>
    <scope>NUCLEOTIDE SEQUENCE</scope>
</reference>
<organism evidence="1">
    <name type="scientific">mine drainage metagenome</name>
    <dbReference type="NCBI Taxonomy" id="410659"/>
    <lineage>
        <taxon>unclassified sequences</taxon>
        <taxon>metagenomes</taxon>
        <taxon>ecological metagenomes</taxon>
    </lineage>
</organism>